<gene>
    <name evidence="1" type="ORF">ENV70_02435</name>
</gene>
<dbReference type="PANTHER" id="PTHR43546:SF4">
    <property type="entry name" value="UPF0282 PROTEIN MJ1629"/>
    <property type="match status" value="1"/>
</dbReference>
<dbReference type="Gene3D" id="3.60.15.10">
    <property type="entry name" value="Ribonuclease Z/Hydroxyacylglutathione hydrolase-like"/>
    <property type="match status" value="1"/>
</dbReference>
<proteinExistence type="inferred from homology"/>
<dbReference type="AlphaFoldDB" id="A0A7C6EGV2"/>
<organism evidence="1">
    <name type="scientific">candidate division WOR-3 bacterium</name>
    <dbReference type="NCBI Taxonomy" id="2052148"/>
    <lineage>
        <taxon>Bacteria</taxon>
        <taxon>Bacteria division WOR-3</taxon>
    </lineage>
</organism>
<name>A0A7C6EGV2_UNCW3</name>
<dbReference type="SUPFAM" id="SSF56281">
    <property type="entry name" value="Metallo-hydrolase/oxidoreductase"/>
    <property type="match status" value="1"/>
</dbReference>
<reference evidence="1" key="1">
    <citation type="journal article" date="2020" name="mSystems">
        <title>Genome- and Community-Level Interaction Insights into Carbon Utilization and Element Cycling Functions of Hydrothermarchaeota in Hydrothermal Sediment.</title>
        <authorList>
            <person name="Zhou Z."/>
            <person name="Liu Y."/>
            <person name="Xu W."/>
            <person name="Pan J."/>
            <person name="Luo Z.H."/>
            <person name="Li M."/>
        </authorList>
    </citation>
    <scope>NUCLEOTIDE SEQUENCE [LARGE SCALE GENOMIC DNA]</scope>
    <source>
        <strain evidence="1">SpSt-783</strain>
    </source>
</reference>
<evidence type="ECO:0000313" key="1">
    <source>
        <dbReference type="EMBL" id="HHS62461.1"/>
    </source>
</evidence>
<dbReference type="InterPro" id="IPR050114">
    <property type="entry name" value="UPF0173_UPF0282_UlaG_hydrolase"/>
</dbReference>
<dbReference type="InterPro" id="IPR036866">
    <property type="entry name" value="RibonucZ/Hydroxyglut_hydro"/>
</dbReference>
<dbReference type="HAMAP" id="MF_01406">
    <property type="entry name" value="UPF0282"/>
    <property type="match status" value="1"/>
</dbReference>
<sequence>MKILPVAFDSFGARSMATYVETKDVKIFIDPAVALSPDRYSLPPHKVEIDRHKKLWDDIKKWVALSDIVIITHYHYDHHNPNEPDIFIDKELLIKDPHKFINESQKNRAAFFLNQIEGKPRTLQIADGASFIFGGTKIQFSHPVFHGQSNRLGYVLMVLVEEDSKFIFSSDIQGPLIENPVDFILKNEPETLFLDGPSTYLVGSHYKKSDMDCAFNHLKKIINGAKIKNLIIDHHLLRDLNWHNFVDGLKNLNNHTIIQSAAQFRGYQEDLLEAKRKDFYEGKCQYVNNYE</sequence>
<dbReference type="PANTHER" id="PTHR43546">
    <property type="entry name" value="UPF0173 METAL-DEPENDENT HYDROLASE MJ1163-RELATED"/>
    <property type="match status" value="1"/>
</dbReference>
<accession>A0A7C6EGV2</accession>
<dbReference type="PIRSF" id="PIRSF004944">
    <property type="entry name" value="UCP004944_hydrls"/>
    <property type="match status" value="1"/>
</dbReference>
<protein>
    <submittedName>
        <fullName evidence="1">Uncharacterized protein</fullName>
    </submittedName>
</protein>
<comment type="caution">
    <text evidence="1">The sequence shown here is derived from an EMBL/GenBank/DDBJ whole genome shotgun (WGS) entry which is preliminary data.</text>
</comment>
<dbReference type="InterPro" id="IPR014426">
    <property type="entry name" value="UPF0282_hydrls"/>
</dbReference>
<dbReference type="EMBL" id="DTHJ01000053">
    <property type="protein sequence ID" value="HHS62461.1"/>
    <property type="molecule type" value="Genomic_DNA"/>
</dbReference>